<dbReference type="InterPro" id="IPR050977">
    <property type="entry name" value="Fungal_Meroterpenoid_Isomerase"/>
</dbReference>
<evidence type="ECO:0000313" key="2">
    <source>
        <dbReference type="Proteomes" id="UP000184330"/>
    </source>
</evidence>
<keyword evidence="2" id="KW-1185">Reference proteome</keyword>
<dbReference type="Gene3D" id="3.10.450.50">
    <property type="match status" value="1"/>
</dbReference>
<proteinExistence type="predicted"/>
<evidence type="ECO:0000313" key="1">
    <source>
        <dbReference type="EMBL" id="CZR60712.1"/>
    </source>
</evidence>
<dbReference type="SUPFAM" id="SSF54427">
    <property type="entry name" value="NTF2-like"/>
    <property type="match status" value="1"/>
</dbReference>
<name>A0A1L7X6T6_9HELO</name>
<organism evidence="1 2">
    <name type="scientific">Phialocephala subalpina</name>
    <dbReference type="NCBI Taxonomy" id="576137"/>
    <lineage>
        <taxon>Eukaryota</taxon>
        <taxon>Fungi</taxon>
        <taxon>Dikarya</taxon>
        <taxon>Ascomycota</taxon>
        <taxon>Pezizomycotina</taxon>
        <taxon>Leotiomycetes</taxon>
        <taxon>Helotiales</taxon>
        <taxon>Mollisiaceae</taxon>
        <taxon>Phialocephala</taxon>
        <taxon>Phialocephala fortinii species complex</taxon>
    </lineage>
</organism>
<accession>A0A1L7X6T6</accession>
<sequence>MGSVAPGGGSGEMSQRRKTVIAAIEGYNSWKIDKIMAPRHPDAIHEILPKTLERPVMNNTHYRSYFSAIMPYFHNFHVTINDLIEDPIQNKIAIWAKSTGSTEIGEYSNEYMLVFYLDQEGKQIVRSLEFVDSAVTMPYMVELGKYIREKKGSDGFEKRYNE</sequence>
<dbReference type="PANTHER" id="PTHR39598:SF1">
    <property type="entry name" value="AUSTINOID BIOSYNTHESIS CLUSTERS PROTEIN F-RELATED"/>
    <property type="match status" value="1"/>
</dbReference>
<gene>
    <name evidence="1" type="ORF">PAC_10608</name>
</gene>
<dbReference type="OrthoDB" id="3758478at2759"/>
<dbReference type="Proteomes" id="UP000184330">
    <property type="component" value="Unassembled WGS sequence"/>
</dbReference>
<dbReference type="AlphaFoldDB" id="A0A1L7X6T6"/>
<dbReference type="EMBL" id="FJOG01000016">
    <property type="protein sequence ID" value="CZR60712.1"/>
    <property type="molecule type" value="Genomic_DNA"/>
</dbReference>
<evidence type="ECO:0008006" key="3">
    <source>
        <dbReference type="Google" id="ProtNLM"/>
    </source>
</evidence>
<protein>
    <recommendedName>
        <fullName evidence="3">SnoaL-like domain-containing protein</fullName>
    </recommendedName>
</protein>
<reference evidence="1 2" key="1">
    <citation type="submission" date="2016-03" db="EMBL/GenBank/DDBJ databases">
        <authorList>
            <person name="Ploux O."/>
        </authorList>
    </citation>
    <scope>NUCLEOTIDE SEQUENCE [LARGE SCALE GENOMIC DNA]</scope>
    <source>
        <strain evidence="1 2">UAMH 11012</strain>
    </source>
</reference>
<dbReference type="InterPro" id="IPR032710">
    <property type="entry name" value="NTF2-like_dom_sf"/>
</dbReference>
<dbReference type="PANTHER" id="PTHR39598">
    <property type="entry name" value="AUSTINOL SYNTHESIS PROTEIN F-RELATED"/>
    <property type="match status" value="1"/>
</dbReference>
<dbReference type="STRING" id="576137.A0A1L7X6T6"/>